<dbReference type="EMBL" id="BGPR01011826">
    <property type="protein sequence ID" value="GBN53150.1"/>
    <property type="molecule type" value="Genomic_DNA"/>
</dbReference>
<protein>
    <submittedName>
        <fullName evidence="1">Uncharacterized protein</fullName>
    </submittedName>
</protein>
<gene>
    <name evidence="1" type="ORF">AVEN_225443_1</name>
</gene>
<comment type="caution">
    <text evidence="1">The sequence shown here is derived from an EMBL/GenBank/DDBJ whole genome shotgun (WGS) entry which is preliminary data.</text>
</comment>
<evidence type="ECO:0000313" key="2">
    <source>
        <dbReference type="Proteomes" id="UP000499080"/>
    </source>
</evidence>
<organism evidence="1 2">
    <name type="scientific">Araneus ventricosus</name>
    <name type="common">Orbweaver spider</name>
    <name type="synonym">Epeira ventricosa</name>
    <dbReference type="NCBI Taxonomy" id="182803"/>
    <lineage>
        <taxon>Eukaryota</taxon>
        <taxon>Metazoa</taxon>
        <taxon>Ecdysozoa</taxon>
        <taxon>Arthropoda</taxon>
        <taxon>Chelicerata</taxon>
        <taxon>Arachnida</taxon>
        <taxon>Araneae</taxon>
        <taxon>Araneomorphae</taxon>
        <taxon>Entelegynae</taxon>
        <taxon>Araneoidea</taxon>
        <taxon>Araneidae</taxon>
        <taxon>Araneus</taxon>
    </lineage>
</organism>
<dbReference type="AlphaFoldDB" id="A0A4Y2PRF8"/>
<reference evidence="1 2" key="1">
    <citation type="journal article" date="2019" name="Sci. Rep.">
        <title>Orb-weaving spider Araneus ventricosus genome elucidates the spidroin gene catalogue.</title>
        <authorList>
            <person name="Kono N."/>
            <person name="Nakamura H."/>
            <person name="Ohtoshi R."/>
            <person name="Moran D.A.P."/>
            <person name="Shinohara A."/>
            <person name="Yoshida Y."/>
            <person name="Fujiwara M."/>
            <person name="Mori M."/>
            <person name="Tomita M."/>
            <person name="Arakawa K."/>
        </authorList>
    </citation>
    <scope>NUCLEOTIDE SEQUENCE [LARGE SCALE GENOMIC DNA]</scope>
</reference>
<keyword evidence="2" id="KW-1185">Reference proteome</keyword>
<dbReference type="Proteomes" id="UP000499080">
    <property type="component" value="Unassembled WGS sequence"/>
</dbReference>
<name>A0A4Y2PRF8_ARAVE</name>
<sequence length="96" mass="10946">MNFSGFNDRAEEQILHPKSEEGRFFHSIAITQVVFQQLQLPQPYAIVIIGEPQLGRFISTRLLGETVPTPECLSLSPLTWRDFFGNIFMKNGTLFS</sequence>
<evidence type="ECO:0000313" key="1">
    <source>
        <dbReference type="EMBL" id="GBN53150.1"/>
    </source>
</evidence>
<accession>A0A4Y2PRF8</accession>
<proteinExistence type="predicted"/>